<proteinExistence type="predicted"/>
<dbReference type="Gene3D" id="2.60.40.150">
    <property type="entry name" value="C2 domain"/>
    <property type="match status" value="1"/>
</dbReference>
<dbReference type="PANTHER" id="PTHR45911:SF4">
    <property type="entry name" value="MULTIPLE C2 AND TRANSMEMBRANE DOMAIN-CONTAINING PROTEIN"/>
    <property type="match status" value="1"/>
</dbReference>
<evidence type="ECO:0000256" key="1">
    <source>
        <dbReference type="ARBA" id="ARBA00022723"/>
    </source>
</evidence>
<dbReference type="GO" id="GO:0005509">
    <property type="term" value="F:calcium ion binding"/>
    <property type="evidence" value="ECO:0007669"/>
    <property type="project" value="TreeGrafter"/>
</dbReference>
<dbReference type="InterPro" id="IPR035892">
    <property type="entry name" value="C2_domain_sf"/>
</dbReference>
<evidence type="ECO:0000256" key="2">
    <source>
        <dbReference type="ARBA" id="ARBA00022837"/>
    </source>
</evidence>
<dbReference type="AlphaFoldDB" id="L1JZ97"/>
<dbReference type="GO" id="GO:0016020">
    <property type="term" value="C:membrane"/>
    <property type="evidence" value="ECO:0007669"/>
    <property type="project" value="TreeGrafter"/>
</dbReference>
<dbReference type="Pfam" id="PF00168">
    <property type="entry name" value="C2"/>
    <property type="match status" value="1"/>
</dbReference>
<dbReference type="PANTHER" id="PTHR45911">
    <property type="entry name" value="C2 DOMAIN-CONTAINING PROTEIN"/>
    <property type="match status" value="1"/>
</dbReference>
<keyword evidence="2" id="KW-0106">Calcium</keyword>
<dbReference type="PRINTS" id="PR00360">
    <property type="entry name" value="C2DOMAIN"/>
</dbReference>
<dbReference type="PROSITE" id="PS50004">
    <property type="entry name" value="C2"/>
    <property type="match status" value="1"/>
</dbReference>
<dbReference type="OrthoDB" id="67700at2759"/>
<dbReference type="KEGG" id="gtt:GUITHDRAFT_54647"/>
<accession>L1JZ97</accession>
<evidence type="ECO:0000259" key="3">
    <source>
        <dbReference type="PROSITE" id="PS50004"/>
    </source>
</evidence>
<dbReference type="HOGENOM" id="CLU_2379175_0_0_1"/>
<feature type="non-terminal residue" evidence="4">
    <location>
        <position position="1"/>
    </location>
</feature>
<name>L1JZ97_GUITC</name>
<dbReference type="RefSeq" id="XP_005840403.1">
    <property type="nucleotide sequence ID" value="XM_005840346.1"/>
</dbReference>
<dbReference type="CDD" id="cd00030">
    <property type="entry name" value="C2"/>
    <property type="match status" value="1"/>
</dbReference>
<reference evidence="6" key="2">
    <citation type="submission" date="2012-11" db="EMBL/GenBank/DDBJ databases">
        <authorList>
            <person name="Kuo A."/>
            <person name="Curtis B.A."/>
            <person name="Tanifuji G."/>
            <person name="Burki F."/>
            <person name="Gruber A."/>
            <person name="Irimia M."/>
            <person name="Maruyama S."/>
            <person name="Arias M.C."/>
            <person name="Ball S.G."/>
            <person name="Gile G.H."/>
            <person name="Hirakawa Y."/>
            <person name="Hopkins J.F."/>
            <person name="Rensing S.A."/>
            <person name="Schmutz J."/>
            <person name="Symeonidi A."/>
            <person name="Elias M."/>
            <person name="Eveleigh R.J."/>
            <person name="Herman E.K."/>
            <person name="Klute M.J."/>
            <person name="Nakayama T."/>
            <person name="Obornik M."/>
            <person name="Reyes-Prieto A."/>
            <person name="Armbrust E.V."/>
            <person name="Aves S.J."/>
            <person name="Beiko R.G."/>
            <person name="Coutinho P."/>
            <person name="Dacks J.B."/>
            <person name="Durnford D.G."/>
            <person name="Fast N.M."/>
            <person name="Green B.R."/>
            <person name="Grisdale C."/>
            <person name="Hempe F."/>
            <person name="Henrissat B."/>
            <person name="Hoppner M.P."/>
            <person name="Ishida K.-I."/>
            <person name="Kim E."/>
            <person name="Koreny L."/>
            <person name="Kroth P.G."/>
            <person name="Liu Y."/>
            <person name="Malik S.-B."/>
            <person name="Maier U.G."/>
            <person name="McRose D."/>
            <person name="Mock T."/>
            <person name="Neilson J.A."/>
            <person name="Onodera N.T."/>
            <person name="Poole A.M."/>
            <person name="Pritham E.J."/>
            <person name="Richards T.A."/>
            <person name="Rocap G."/>
            <person name="Roy S.W."/>
            <person name="Sarai C."/>
            <person name="Schaack S."/>
            <person name="Shirato S."/>
            <person name="Slamovits C.H."/>
            <person name="Spencer D.F."/>
            <person name="Suzuki S."/>
            <person name="Worden A.Z."/>
            <person name="Zauner S."/>
            <person name="Barry K."/>
            <person name="Bell C."/>
            <person name="Bharti A.K."/>
            <person name="Crow J.A."/>
            <person name="Grimwood J."/>
            <person name="Kramer R."/>
            <person name="Lindquist E."/>
            <person name="Lucas S."/>
            <person name="Salamov A."/>
            <person name="McFadden G.I."/>
            <person name="Lane C.E."/>
            <person name="Keeling P.J."/>
            <person name="Gray M.W."/>
            <person name="Grigoriev I.V."/>
            <person name="Archibald J.M."/>
        </authorList>
    </citation>
    <scope>NUCLEOTIDE SEQUENCE</scope>
    <source>
        <strain evidence="6">CCMP2712</strain>
    </source>
</reference>
<dbReference type="InterPro" id="IPR000008">
    <property type="entry name" value="C2_dom"/>
</dbReference>
<dbReference type="OMA" id="LWIDEDY"/>
<reference evidence="5" key="3">
    <citation type="submission" date="2015-06" db="UniProtKB">
        <authorList>
            <consortium name="EnsemblProtists"/>
        </authorList>
    </citation>
    <scope>IDENTIFICATION</scope>
</reference>
<evidence type="ECO:0000313" key="6">
    <source>
        <dbReference type="Proteomes" id="UP000011087"/>
    </source>
</evidence>
<organism evidence="4">
    <name type="scientific">Guillardia theta (strain CCMP2712)</name>
    <name type="common">Cryptophyte</name>
    <dbReference type="NCBI Taxonomy" id="905079"/>
    <lineage>
        <taxon>Eukaryota</taxon>
        <taxon>Cryptophyceae</taxon>
        <taxon>Pyrenomonadales</taxon>
        <taxon>Geminigeraceae</taxon>
        <taxon>Guillardia</taxon>
    </lineage>
</organism>
<evidence type="ECO:0000313" key="4">
    <source>
        <dbReference type="EMBL" id="EKX53423.1"/>
    </source>
</evidence>
<keyword evidence="6" id="KW-1185">Reference proteome</keyword>
<dbReference type="STRING" id="905079.L1JZ97"/>
<gene>
    <name evidence="4" type="ORF">GUITHDRAFT_54647</name>
</gene>
<dbReference type="SUPFAM" id="SSF49562">
    <property type="entry name" value="C2 domain (Calcium/lipid-binding domain, CaLB)"/>
    <property type="match status" value="1"/>
</dbReference>
<dbReference type="eggNOG" id="KOG1032">
    <property type="taxonomic scope" value="Eukaryota"/>
</dbReference>
<dbReference type="PaxDb" id="55529-EKX53423"/>
<dbReference type="GeneID" id="17309989"/>
<dbReference type="EnsemblProtists" id="EKX53423">
    <property type="protein sequence ID" value="EKX53423"/>
    <property type="gene ID" value="GUITHDRAFT_54647"/>
</dbReference>
<dbReference type="Proteomes" id="UP000011087">
    <property type="component" value="Unassembled WGS sequence"/>
</dbReference>
<protein>
    <recommendedName>
        <fullName evidence="3">C2 domain-containing protein</fullName>
    </recommendedName>
</protein>
<sequence>GVAEVGVIKAKSLKRMDMAGLSDPYVMLSMTGGGGWRKKAKKTKIVRNNLNPEWNQEFSFPVTDLEQKVELILYDHDDLGSDDIMGYVIVPVADF</sequence>
<dbReference type="SMART" id="SM00239">
    <property type="entry name" value="C2"/>
    <property type="match status" value="1"/>
</dbReference>
<reference evidence="4 6" key="1">
    <citation type="journal article" date="2012" name="Nature">
        <title>Algal genomes reveal evolutionary mosaicism and the fate of nucleomorphs.</title>
        <authorList>
            <consortium name="DOE Joint Genome Institute"/>
            <person name="Curtis B.A."/>
            <person name="Tanifuji G."/>
            <person name="Burki F."/>
            <person name="Gruber A."/>
            <person name="Irimia M."/>
            <person name="Maruyama S."/>
            <person name="Arias M.C."/>
            <person name="Ball S.G."/>
            <person name="Gile G.H."/>
            <person name="Hirakawa Y."/>
            <person name="Hopkins J.F."/>
            <person name="Kuo A."/>
            <person name="Rensing S.A."/>
            <person name="Schmutz J."/>
            <person name="Symeonidi A."/>
            <person name="Elias M."/>
            <person name="Eveleigh R.J."/>
            <person name="Herman E.K."/>
            <person name="Klute M.J."/>
            <person name="Nakayama T."/>
            <person name="Obornik M."/>
            <person name="Reyes-Prieto A."/>
            <person name="Armbrust E.V."/>
            <person name="Aves S.J."/>
            <person name="Beiko R.G."/>
            <person name="Coutinho P."/>
            <person name="Dacks J.B."/>
            <person name="Durnford D.G."/>
            <person name="Fast N.M."/>
            <person name="Green B.R."/>
            <person name="Grisdale C.J."/>
            <person name="Hempel F."/>
            <person name="Henrissat B."/>
            <person name="Hoppner M.P."/>
            <person name="Ishida K."/>
            <person name="Kim E."/>
            <person name="Koreny L."/>
            <person name="Kroth P.G."/>
            <person name="Liu Y."/>
            <person name="Malik S.B."/>
            <person name="Maier U.G."/>
            <person name="McRose D."/>
            <person name="Mock T."/>
            <person name="Neilson J.A."/>
            <person name="Onodera N.T."/>
            <person name="Poole A.M."/>
            <person name="Pritham E.J."/>
            <person name="Richards T.A."/>
            <person name="Rocap G."/>
            <person name="Roy S.W."/>
            <person name="Sarai C."/>
            <person name="Schaack S."/>
            <person name="Shirato S."/>
            <person name="Slamovits C.H."/>
            <person name="Spencer D.F."/>
            <person name="Suzuki S."/>
            <person name="Worden A.Z."/>
            <person name="Zauner S."/>
            <person name="Barry K."/>
            <person name="Bell C."/>
            <person name="Bharti A.K."/>
            <person name="Crow J.A."/>
            <person name="Grimwood J."/>
            <person name="Kramer R."/>
            <person name="Lindquist E."/>
            <person name="Lucas S."/>
            <person name="Salamov A."/>
            <person name="McFadden G.I."/>
            <person name="Lane C.E."/>
            <person name="Keeling P.J."/>
            <person name="Gray M.W."/>
            <person name="Grigoriev I.V."/>
            <person name="Archibald J.M."/>
        </authorList>
    </citation>
    <scope>NUCLEOTIDE SEQUENCE</scope>
    <source>
        <strain evidence="4 6">CCMP2712</strain>
    </source>
</reference>
<dbReference type="EMBL" id="JH992970">
    <property type="protein sequence ID" value="EKX53423.1"/>
    <property type="molecule type" value="Genomic_DNA"/>
</dbReference>
<keyword evidence="1" id="KW-0479">Metal-binding</keyword>
<evidence type="ECO:0000313" key="5">
    <source>
        <dbReference type="EnsemblProtists" id="EKX53423"/>
    </source>
</evidence>
<feature type="non-terminal residue" evidence="4">
    <location>
        <position position="95"/>
    </location>
</feature>
<feature type="domain" description="C2" evidence="3">
    <location>
        <begin position="1"/>
        <end position="95"/>
    </location>
</feature>